<dbReference type="GO" id="GO:0016706">
    <property type="term" value="F:2-oxoglutarate-dependent dioxygenase activity"/>
    <property type="evidence" value="ECO:0007669"/>
    <property type="project" value="UniProtKB-ARBA"/>
</dbReference>
<evidence type="ECO:0000259" key="4">
    <source>
        <dbReference type="Pfam" id="PF02668"/>
    </source>
</evidence>
<keyword evidence="2" id="KW-0560">Oxidoreductase</keyword>
<dbReference type="InterPro" id="IPR042098">
    <property type="entry name" value="TauD-like_sf"/>
</dbReference>
<dbReference type="Proteomes" id="UP000029590">
    <property type="component" value="Unassembled WGS sequence"/>
</dbReference>
<dbReference type="InterPro" id="IPR003819">
    <property type="entry name" value="TauD/TfdA-like"/>
</dbReference>
<protein>
    <submittedName>
        <fullName evidence="5">Taurine catabolism dioxygenase TauD, TfdA family protein</fullName>
    </submittedName>
</protein>
<comment type="caution">
    <text evidence="5">The sequence shown here is derived from an EMBL/GenBank/DDBJ whole genome shotgun (WGS) entry which is preliminary data.</text>
</comment>
<sequence length="319" mass="35100">MPSRVLPVLWEKDRCPLPSLDLTSPALPADTLARFGEQLAETGAILLRGFEVASTEALARAVAALGGKPMPYVEGNSPRTKLDAGEVYTSTEHPPEAFISMHNELSYSASWPNRLYFCCVTPAASGGHTLLASSAAILADLDAAVRDEFEARGVLYIRNLHGGRGMQLGPSWQDSFETTERAEVEAHCTRHRIEFDWRADGALRLLARRPASIRHPLTGQRVWFNQADQFHPSTNSADVHEALLEVFGDDPFAFPQHAAFGDGGPIPDATLAHIREVSERHTQRFDWQRGDCLVIDNLLVSHGRSPFTGQRKVLVAMSL</sequence>
<dbReference type="PANTHER" id="PTHR10696:SF56">
    <property type="entry name" value="TAUD_TFDA-LIKE DOMAIN-CONTAINING PROTEIN"/>
    <property type="match status" value="1"/>
</dbReference>
<dbReference type="Gene3D" id="3.60.130.10">
    <property type="entry name" value="Clavaminate synthase-like"/>
    <property type="match status" value="1"/>
</dbReference>
<dbReference type="AlphaFoldDB" id="A0AAW3EQK9"/>
<dbReference type="GeneID" id="66457914"/>
<dbReference type="EMBL" id="JPGG01000018">
    <property type="protein sequence ID" value="KGC09179.1"/>
    <property type="molecule type" value="Genomic_DNA"/>
</dbReference>
<dbReference type="RefSeq" id="WP_052409290.1">
    <property type="nucleotide sequence ID" value="NZ_CADEPW010000008.1"/>
</dbReference>
<proteinExistence type="predicted"/>
<evidence type="ECO:0000313" key="5">
    <source>
        <dbReference type="EMBL" id="KGC09179.1"/>
    </source>
</evidence>
<reference evidence="5 6" key="1">
    <citation type="submission" date="2014-04" db="EMBL/GenBank/DDBJ databases">
        <authorList>
            <person name="Bishop-Lilly K.A."/>
            <person name="Broomall S.M."/>
            <person name="Chain P.S."/>
            <person name="Chertkov O."/>
            <person name="Coyne S.R."/>
            <person name="Daligault H.E."/>
            <person name="Davenport K.W."/>
            <person name="Erkkila T."/>
            <person name="Frey K.G."/>
            <person name="Gibbons H.S."/>
            <person name="Gu W."/>
            <person name="Jaissle J."/>
            <person name="Johnson S.L."/>
            <person name="Koroleva G.I."/>
            <person name="Ladner J.T."/>
            <person name="Lo C.-C."/>
            <person name="Minogue T.D."/>
            <person name="Munk C."/>
            <person name="Palacios G.F."/>
            <person name="Redden C.L."/>
            <person name="Rosenzweig C.N."/>
            <person name="Scholz M.B."/>
            <person name="Teshima H."/>
            <person name="Xu Y."/>
        </authorList>
    </citation>
    <scope>NUCLEOTIDE SEQUENCE [LARGE SCALE GENOMIC DNA]</scope>
    <source>
        <strain evidence="6">gladioli</strain>
    </source>
</reference>
<feature type="domain" description="TauD/TfdA-like" evidence="4">
    <location>
        <begin position="19"/>
        <end position="316"/>
    </location>
</feature>
<dbReference type="Pfam" id="PF02668">
    <property type="entry name" value="TauD"/>
    <property type="match status" value="1"/>
</dbReference>
<evidence type="ECO:0000313" key="6">
    <source>
        <dbReference type="Proteomes" id="UP000029590"/>
    </source>
</evidence>
<evidence type="ECO:0000256" key="2">
    <source>
        <dbReference type="ARBA" id="ARBA00023002"/>
    </source>
</evidence>
<dbReference type="InterPro" id="IPR050411">
    <property type="entry name" value="AlphaKG_dependent_hydroxylases"/>
</dbReference>
<evidence type="ECO:0000256" key="3">
    <source>
        <dbReference type="ARBA" id="ARBA00023194"/>
    </source>
</evidence>
<gene>
    <name evidence="5" type="ORF">DM48_5446</name>
</gene>
<organism evidence="5 6">
    <name type="scientific">Burkholderia gladioli</name>
    <name type="common">Pseudomonas marginata</name>
    <name type="synonym">Phytomonas marginata</name>
    <dbReference type="NCBI Taxonomy" id="28095"/>
    <lineage>
        <taxon>Bacteria</taxon>
        <taxon>Pseudomonadati</taxon>
        <taxon>Pseudomonadota</taxon>
        <taxon>Betaproteobacteria</taxon>
        <taxon>Burkholderiales</taxon>
        <taxon>Burkholderiaceae</taxon>
        <taxon>Burkholderia</taxon>
    </lineage>
</organism>
<dbReference type="PANTHER" id="PTHR10696">
    <property type="entry name" value="GAMMA-BUTYROBETAINE HYDROXYLASE-RELATED"/>
    <property type="match status" value="1"/>
</dbReference>
<name>A0AAW3EQK9_BURGA</name>
<dbReference type="SUPFAM" id="SSF51197">
    <property type="entry name" value="Clavaminate synthase-like"/>
    <property type="match status" value="1"/>
</dbReference>
<dbReference type="GO" id="GO:0017000">
    <property type="term" value="P:antibiotic biosynthetic process"/>
    <property type="evidence" value="ECO:0007669"/>
    <property type="project" value="UniProtKB-KW"/>
</dbReference>
<keyword evidence="3" id="KW-0045">Antibiotic biosynthesis</keyword>
<accession>A0AAW3EQK9</accession>
<keyword evidence="5" id="KW-0223">Dioxygenase</keyword>
<comment type="cofactor">
    <cofactor evidence="1">
        <name>Fe(2+)</name>
        <dbReference type="ChEBI" id="CHEBI:29033"/>
    </cofactor>
</comment>
<dbReference type="KEGG" id="bgo:BM43_3471"/>
<evidence type="ECO:0000256" key="1">
    <source>
        <dbReference type="ARBA" id="ARBA00001954"/>
    </source>
</evidence>